<sequence>MHTDSPNSTTPEPDVRPLSPLSDTLDTSSTLAPSIPESLASNPPERKLTIRVPVEYTPPTPPPSASLPAIPPRSTPVSKRASAPVFSSSAGRAFTLDPPALSTGPALAHVQEGGVVKAFRPVTLTAPDTVLPKTILVAGINFPPATRKPSPAVQDTLGPQQGTELQCAPALVPAPRPPPTPAGLNPRRQSRSAPSQPPRQQQQTLQPPANPRIRKSPSLNNAPSDVSLIDFESSAEEEEEDDEGAPPSPQSLSQTPSIPEEESTPTRTHTPVQHAHPLRKAASSGAAAEVDPELSRWAPEPEHFPTQSIAVPYTGNPPPPPVSSRAWAMRSRSSVGSRERESSITGSMGTDRWRGGGGKHATMMGLSSLGAADAVQRDMDFTMRALMSPDMFTRMLMDPLTRQRFREFLMVDGNTAELDCWTDAQFLAQAVDQLQANASAFRNLYMTPGGPTYIDLNPATRRELHGVLQRILGVDTSLGSAQHRLLESLYHDQFQRFVKHKIIQETHVTLGSANLAAAEGREGLGDAFVLTNPRLPDHPIVLVSDGFVDVTGYPKTQIIGRNCRFLQGPGTPPESVQRIRDGLNSGKGCTELLLNYRRDGDPFYCLLCIIPVRDASGAIVYFIGGQTNVTGLLSTDRGLGLHSTTSGEPQPMQMSPALAALREQAGLLLLRPAPADQVRAAGSVRSSGRGGGGGGGTGSGFFRGLFARGASVGVVAGRPDGKQFISGAEGVLNGAGSGGLQDQYALFQNTYNKILIFKFKKREITFVSPQMLTYLGLPTRTQRDLVASTLIRNDIATLLTGGDERAETRRVRDELKDAVRRGVPCSLHCGVKVPGKGLLTRNDSTRHKFGMMHMTPIKDGDNVAVAFVAIFG</sequence>
<evidence type="ECO:0000259" key="6">
    <source>
        <dbReference type="PROSITE" id="PS50132"/>
    </source>
</evidence>
<dbReference type="PANTHER" id="PTHR47429:SF2">
    <property type="entry name" value="PROTEIN TWIN LOV 1"/>
    <property type="match status" value="1"/>
</dbReference>
<evidence type="ECO:0000256" key="1">
    <source>
        <dbReference type="ARBA" id="ARBA00022630"/>
    </source>
</evidence>
<dbReference type="Gene3D" id="1.10.167.10">
    <property type="entry name" value="Regulator of G-protein Signalling 4, domain 2"/>
    <property type="match status" value="1"/>
</dbReference>
<dbReference type="InterPro" id="IPR035965">
    <property type="entry name" value="PAS-like_dom_sf"/>
</dbReference>
<dbReference type="EMBL" id="JARJCN010000044">
    <property type="protein sequence ID" value="KAJ7082691.1"/>
    <property type="molecule type" value="Genomic_DNA"/>
</dbReference>
<dbReference type="PROSITE" id="PS50132">
    <property type="entry name" value="RGS"/>
    <property type="match status" value="1"/>
</dbReference>
<dbReference type="Gene3D" id="3.30.450.20">
    <property type="entry name" value="PAS domain"/>
    <property type="match status" value="1"/>
</dbReference>
<dbReference type="CDD" id="cd00130">
    <property type="entry name" value="PAS"/>
    <property type="match status" value="1"/>
</dbReference>
<gene>
    <name evidence="7" type="ORF">B0H15DRAFT_436751</name>
</gene>
<feature type="compositionally biased region" description="Low complexity" evidence="4">
    <location>
        <begin position="323"/>
        <end position="336"/>
    </location>
</feature>
<dbReference type="GO" id="GO:0005634">
    <property type="term" value="C:nucleus"/>
    <property type="evidence" value="ECO:0007669"/>
    <property type="project" value="TreeGrafter"/>
</dbReference>
<dbReference type="PROSITE" id="PS50113">
    <property type="entry name" value="PAC"/>
    <property type="match status" value="1"/>
</dbReference>
<evidence type="ECO:0000313" key="7">
    <source>
        <dbReference type="EMBL" id="KAJ7082691.1"/>
    </source>
</evidence>
<evidence type="ECO:0008006" key="9">
    <source>
        <dbReference type="Google" id="ProtNLM"/>
    </source>
</evidence>
<evidence type="ECO:0000256" key="2">
    <source>
        <dbReference type="ARBA" id="ARBA00022643"/>
    </source>
</evidence>
<dbReference type="FunFam" id="3.30.450.20:FF:000196">
    <property type="entry name" value="Predicted protein"/>
    <property type="match status" value="1"/>
</dbReference>
<dbReference type="SMART" id="SM00086">
    <property type="entry name" value="PAC"/>
    <property type="match status" value="1"/>
</dbReference>
<dbReference type="InterPro" id="IPR000014">
    <property type="entry name" value="PAS"/>
</dbReference>
<feature type="region of interest" description="Disordered" evidence="4">
    <location>
        <begin position="306"/>
        <end position="356"/>
    </location>
</feature>
<dbReference type="InterPro" id="IPR000700">
    <property type="entry name" value="PAS-assoc_C"/>
</dbReference>
<dbReference type="AlphaFoldDB" id="A0AAD6XNS4"/>
<evidence type="ECO:0000256" key="4">
    <source>
        <dbReference type="SAM" id="MobiDB-lite"/>
    </source>
</evidence>
<evidence type="ECO:0000259" key="5">
    <source>
        <dbReference type="PROSITE" id="PS50113"/>
    </source>
</evidence>
<keyword evidence="8" id="KW-1185">Reference proteome</keyword>
<feature type="compositionally biased region" description="Low complexity" evidence="4">
    <location>
        <begin position="17"/>
        <end position="31"/>
    </location>
</feature>
<proteinExistence type="predicted"/>
<feature type="compositionally biased region" description="Pro residues" evidence="4">
    <location>
        <begin position="172"/>
        <end position="181"/>
    </location>
</feature>
<feature type="compositionally biased region" description="Pro residues" evidence="4">
    <location>
        <begin position="56"/>
        <end position="74"/>
    </location>
</feature>
<feature type="region of interest" description="Disordered" evidence="4">
    <location>
        <begin position="1"/>
        <end position="94"/>
    </location>
</feature>
<keyword evidence="1" id="KW-0285">Flavoprotein</keyword>
<organism evidence="7 8">
    <name type="scientific">Mycena belliarum</name>
    <dbReference type="NCBI Taxonomy" id="1033014"/>
    <lineage>
        <taxon>Eukaryota</taxon>
        <taxon>Fungi</taxon>
        <taxon>Dikarya</taxon>
        <taxon>Basidiomycota</taxon>
        <taxon>Agaricomycotina</taxon>
        <taxon>Agaricomycetes</taxon>
        <taxon>Agaricomycetidae</taxon>
        <taxon>Agaricales</taxon>
        <taxon>Marasmiineae</taxon>
        <taxon>Mycenaceae</taxon>
        <taxon>Mycena</taxon>
    </lineage>
</organism>
<feature type="compositionally biased region" description="Polar residues" evidence="4">
    <location>
        <begin position="1"/>
        <end position="11"/>
    </location>
</feature>
<dbReference type="Proteomes" id="UP001222325">
    <property type="component" value="Unassembled WGS sequence"/>
</dbReference>
<keyword evidence="2" id="KW-0288">FMN</keyword>
<dbReference type="InterPro" id="IPR016137">
    <property type="entry name" value="RGS"/>
</dbReference>
<feature type="domain" description="RGS" evidence="6">
    <location>
        <begin position="391"/>
        <end position="499"/>
    </location>
</feature>
<dbReference type="NCBIfam" id="TIGR00229">
    <property type="entry name" value="sensory_box"/>
    <property type="match status" value="1"/>
</dbReference>
<evidence type="ECO:0000256" key="3">
    <source>
        <dbReference type="ARBA" id="ARBA00022991"/>
    </source>
</evidence>
<feature type="compositionally biased region" description="Low complexity" evidence="4">
    <location>
        <begin position="191"/>
        <end position="207"/>
    </location>
</feature>
<dbReference type="InterPro" id="IPR036305">
    <property type="entry name" value="RGS_sf"/>
</dbReference>
<comment type="caution">
    <text evidence="7">The sequence shown here is derived from an EMBL/GenBank/DDBJ whole genome shotgun (WGS) entry which is preliminary data.</text>
</comment>
<reference evidence="7" key="1">
    <citation type="submission" date="2023-03" db="EMBL/GenBank/DDBJ databases">
        <title>Massive genome expansion in bonnet fungi (Mycena s.s.) driven by repeated elements and novel gene families across ecological guilds.</title>
        <authorList>
            <consortium name="Lawrence Berkeley National Laboratory"/>
            <person name="Harder C.B."/>
            <person name="Miyauchi S."/>
            <person name="Viragh M."/>
            <person name="Kuo A."/>
            <person name="Thoen E."/>
            <person name="Andreopoulos B."/>
            <person name="Lu D."/>
            <person name="Skrede I."/>
            <person name="Drula E."/>
            <person name="Henrissat B."/>
            <person name="Morin E."/>
            <person name="Kohler A."/>
            <person name="Barry K."/>
            <person name="LaButti K."/>
            <person name="Morin E."/>
            <person name="Salamov A."/>
            <person name="Lipzen A."/>
            <person name="Mereny Z."/>
            <person name="Hegedus B."/>
            <person name="Baldrian P."/>
            <person name="Stursova M."/>
            <person name="Weitz H."/>
            <person name="Taylor A."/>
            <person name="Grigoriev I.V."/>
            <person name="Nagy L.G."/>
            <person name="Martin F."/>
            <person name="Kauserud H."/>
        </authorList>
    </citation>
    <scope>NUCLEOTIDE SEQUENCE</scope>
    <source>
        <strain evidence="7">CBHHK173m</strain>
    </source>
</reference>
<feature type="domain" description="PAC" evidence="5">
    <location>
        <begin position="588"/>
        <end position="641"/>
    </location>
</feature>
<evidence type="ECO:0000313" key="8">
    <source>
        <dbReference type="Proteomes" id="UP001222325"/>
    </source>
</evidence>
<keyword evidence="3" id="KW-0157">Chromophore</keyword>
<dbReference type="InterPro" id="IPR001610">
    <property type="entry name" value="PAC"/>
</dbReference>
<dbReference type="InterPro" id="IPR044926">
    <property type="entry name" value="RGS_subdomain_2"/>
</dbReference>
<dbReference type="Pfam" id="PF13426">
    <property type="entry name" value="PAS_9"/>
    <property type="match status" value="1"/>
</dbReference>
<dbReference type="SUPFAM" id="SSF55785">
    <property type="entry name" value="PYP-like sensor domain (PAS domain)"/>
    <property type="match status" value="1"/>
</dbReference>
<accession>A0AAD6XNS4</accession>
<feature type="compositionally biased region" description="Acidic residues" evidence="4">
    <location>
        <begin position="233"/>
        <end position="244"/>
    </location>
</feature>
<name>A0AAD6XNS4_9AGAR</name>
<dbReference type="Pfam" id="PF00615">
    <property type="entry name" value="RGS"/>
    <property type="match status" value="1"/>
</dbReference>
<dbReference type="PANTHER" id="PTHR47429">
    <property type="entry name" value="PROTEIN TWIN LOV 1"/>
    <property type="match status" value="1"/>
</dbReference>
<protein>
    <recommendedName>
        <fullName evidence="9">LOV domain-containing protein</fullName>
    </recommendedName>
</protein>
<feature type="region of interest" description="Disordered" evidence="4">
    <location>
        <begin position="142"/>
        <end position="293"/>
    </location>
</feature>
<dbReference type="SUPFAM" id="SSF48097">
    <property type="entry name" value="Regulator of G-protein signaling, RGS"/>
    <property type="match status" value="1"/>
</dbReference>